<evidence type="ECO:0008006" key="3">
    <source>
        <dbReference type="Google" id="ProtNLM"/>
    </source>
</evidence>
<evidence type="ECO:0000313" key="2">
    <source>
        <dbReference type="Proteomes" id="UP000807025"/>
    </source>
</evidence>
<gene>
    <name evidence="1" type="ORF">BDN71DRAFT_1450063</name>
</gene>
<proteinExistence type="predicted"/>
<dbReference type="EMBL" id="MU154583">
    <property type="protein sequence ID" value="KAF9493591.1"/>
    <property type="molecule type" value="Genomic_DNA"/>
</dbReference>
<sequence>MVVARDFKQCEDEDYFFDVEGASFKVSRRLLVNHPFALPKLLETSDGDVGRTPWNPVLLRGHSADQFSLFLYSLSLRTLPNPLGLTMEDLLSLAELSRQYDARSLSAWALKGLLPALLLVVRDTANPPSSATFIRTLRLALACGDVPLAKMTQSVWADRIHRHDLPPAPAISFAEKHGLILLQIHAYYAQLLLASPYLPDTLPDDMQATLTPSQRTHLLEGYYSLTSYWNRQRTQPISFPQSPECPAHDHRVCISTWRSRWSVMADWPLTFGDVDVLRRLTFMVKTLENDRILEVCMSAGCRRGALEALRHRSKALGENLWHHFDL</sequence>
<name>A0A9P5ZXL5_PLEER</name>
<dbReference type="OrthoDB" id="2914104at2759"/>
<reference evidence="1" key="1">
    <citation type="submission" date="2020-11" db="EMBL/GenBank/DDBJ databases">
        <authorList>
            <consortium name="DOE Joint Genome Institute"/>
            <person name="Ahrendt S."/>
            <person name="Riley R."/>
            <person name="Andreopoulos W."/>
            <person name="Labutti K."/>
            <person name="Pangilinan J."/>
            <person name="Ruiz-Duenas F.J."/>
            <person name="Barrasa J.M."/>
            <person name="Sanchez-Garcia M."/>
            <person name="Camarero S."/>
            <person name="Miyauchi S."/>
            <person name="Serrano A."/>
            <person name="Linde D."/>
            <person name="Babiker R."/>
            <person name="Drula E."/>
            <person name="Ayuso-Fernandez I."/>
            <person name="Pacheco R."/>
            <person name="Padilla G."/>
            <person name="Ferreira P."/>
            <person name="Barriuso J."/>
            <person name="Kellner H."/>
            <person name="Castanera R."/>
            <person name="Alfaro M."/>
            <person name="Ramirez L."/>
            <person name="Pisabarro A.G."/>
            <person name="Kuo A."/>
            <person name="Tritt A."/>
            <person name="Lipzen A."/>
            <person name="He G."/>
            <person name="Yan M."/>
            <person name="Ng V."/>
            <person name="Cullen D."/>
            <person name="Martin F."/>
            <person name="Rosso M.-N."/>
            <person name="Henrissat B."/>
            <person name="Hibbett D."/>
            <person name="Martinez A.T."/>
            <person name="Grigoriev I.V."/>
        </authorList>
    </citation>
    <scope>NUCLEOTIDE SEQUENCE</scope>
    <source>
        <strain evidence="1">ATCC 90797</strain>
    </source>
</reference>
<comment type="caution">
    <text evidence="1">The sequence shown here is derived from an EMBL/GenBank/DDBJ whole genome shotgun (WGS) entry which is preliminary data.</text>
</comment>
<keyword evidence="2" id="KW-1185">Reference proteome</keyword>
<dbReference type="Proteomes" id="UP000807025">
    <property type="component" value="Unassembled WGS sequence"/>
</dbReference>
<protein>
    <recommendedName>
        <fullName evidence="3">BTB domain-containing protein</fullName>
    </recommendedName>
</protein>
<organism evidence="1 2">
    <name type="scientific">Pleurotus eryngii</name>
    <name type="common">Boletus of the steppes</name>
    <dbReference type="NCBI Taxonomy" id="5323"/>
    <lineage>
        <taxon>Eukaryota</taxon>
        <taxon>Fungi</taxon>
        <taxon>Dikarya</taxon>
        <taxon>Basidiomycota</taxon>
        <taxon>Agaricomycotina</taxon>
        <taxon>Agaricomycetes</taxon>
        <taxon>Agaricomycetidae</taxon>
        <taxon>Agaricales</taxon>
        <taxon>Pleurotineae</taxon>
        <taxon>Pleurotaceae</taxon>
        <taxon>Pleurotus</taxon>
    </lineage>
</organism>
<evidence type="ECO:0000313" key="1">
    <source>
        <dbReference type="EMBL" id="KAF9493591.1"/>
    </source>
</evidence>
<accession>A0A9P5ZXL5</accession>
<dbReference type="AlphaFoldDB" id="A0A9P5ZXL5"/>